<sequence>MHRLAPQLSSSSTLSLVPPGSISQASIASNSSQDPWGALHVHVLPLFNGEPLRIPIEDLNTLVKRHIQTVVTSTPNRALNMLEGDAAELIAAGMVTLNAKLRGVHDAKLIARVVETWNFFWDQVLTYVEGVLLPLQTHPLLSSLYRTPKSHRAKSPNRQNSSNSSSKSEHTSSQIDVRTIALRSFRDSVIVPLTNRLLEQFRLDSMSETIHQPRLQQMLLVLASQSENRSTTFSLAPPDPNASPSAAAIDDLLRALRGTRQPERTGLFKNNAAFPVRAPSFLSGGLPRDRRGRVAHKHRSKPSTLSLSLNNDDNVSGDETPRIGQSYDAEHRRRVELLDSLKSPDVESSAGPRASGGWGLGAGKVDKTVDYEEEEELDQGQVQVELNATATAPETDKPNPKNVAGGLKATINNPHTSDSAKESAEERLTDMQGELGSADAADTGKNTGNVIGGYKATISNPKTSEGAKEHAREKLQNYQKEGDLNDPDFIPED</sequence>
<name>A0AAD5W3Q1_9AGAR</name>
<evidence type="ECO:0000313" key="2">
    <source>
        <dbReference type="EMBL" id="KAJ3574654.1"/>
    </source>
</evidence>
<dbReference type="Pfam" id="PF08539">
    <property type="entry name" value="HbrB"/>
    <property type="match status" value="1"/>
</dbReference>
<feature type="compositionally biased region" description="Polar residues" evidence="1">
    <location>
        <begin position="302"/>
        <end position="314"/>
    </location>
</feature>
<proteinExistence type="predicted"/>
<dbReference type="PANTHER" id="PTHR32428:SF2">
    <property type="entry name" value="TARGET OF RAPAMYCIN COMPLEX 2 SUBUNIT BIT61-RELATED"/>
    <property type="match status" value="1"/>
</dbReference>
<dbReference type="AlphaFoldDB" id="A0AAD5W3Q1"/>
<feature type="compositionally biased region" description="Basic residues" evidence="1">
    <location>
        <begin position="290"/>
        <end position="301"/>
    </location>
</feature>
<feature type="region of interest" description="Disordered" evidence="1">
    <location>
        <begin position="285"/>
        <end position="363"/>
    </location>
</feature>
<gene>
    <name evidence="2" type="ORF">NP233_g1620</name>
</gene>
<feature type="region of interest" description="Disordered" evidence="1">
    <location>
        <begin position="389"/>
        <end position="493"/>
    </location>
</feature>
<accession>A0AAD5W3Q1</accession>
<evidence type="ECO:0008006" key="4">
    <source>
        <dbReference type="Google" id="ProtNLM"/>
    </source>
</evidence>
<dbReference type="InterPro" id="IPR013745">
    <property type="entry name" value="Bit61/PRR5"/>
</dbReference>
<dbReference type="GO" id="GO:0038203">
    <property type="term" value="P:TORC2 signaling"/>
    <property type="evidence" value="ECO:0007669"/>
    <property type="project" value="TreeGrafter"/>
</dbReference>
<feature type="compositionally biased region" description="Basic and acidic residues" evidence="1">
    <location>
        <begin position="328"/>
        <end position="345"/>
    </location>
</feature>
<evidence type="ECO:0000313" key="3">
    <source>
        <dbReference type="Proteomes" id="UP001213000"/>
    </source>
</evidence>
<dbReference type="InterPro" id="IPR018824">
    <property type="entry name" value="Conidiation-specific_6"/>
</dbReference>
<feature type="compositionally biased region" description="Acidic residues" evidence="1">
    <location>
        <begin position="484"/>
        <end position="493"/>
    </location>
</feature>
<dbReference type="EMBL" id="JANIEX010000061">
    <property type="protein sequence ID" value="KAJ3574654.1"/>
    <property type="molecule type" value="Genomic_DNA"/>
</dbReference>
<evidence type="ECO:0000256" key="1">
    <source>
        <dbReference type="SAM" id="MobiDB-lite"/>
    </source>
</evidence>
<feature type="compositionally biased region" description="Basic and acidic residues" evidence="1">
    <location>
        <begin position="465"/>
        <end position="483"/>
    </location>
</feature>
<dbReference type="GO" id="GO:0031932">
    <property type="term" value="C:TORC2 complex"/>
    <property type="evidence" value="ECO:0007669"/>
    <property type="project" value="TreeGrafter"/>
</dbReference>
<feature type="region of interest" description="Disordered" evidence="1">
    <location>
        <begin position="147"/>
        <end position="173"/>
    </location>
</feature>
<protein>
    <recommendedName>
        <fullName evidence="4">HbrB-domain-containing protein</fullName>
    </recommendedName>
</protein>
<feature type="compositionally biased region" description="Basic and acidic residues" evidence="1">
    <location>
        <begin position="418"/>
        <end position="429"/>
    </location>
</feature>
<feature type="compositionally biased region" description="Low complexity" evidence="1">
    <location>
        <begin position="156"/>
        <end position="166"/>
    </location>
</feature>
<dbReference type="Pfam" id="PF10346">
    <property type="entry name" value="Con-6"/>
    <property type="match status" value="2"/>
</dbReference>
<keyword evidence="3" id="KW-1185">Reference proteome</keyword>
<organism evidence="2 3">
    <name type="scientific">Leucocoprinus birnbaumii</name>
    <dbReference type="NCBI Taxonomy" id="56174"/>
    <lineage>
        <taxon>Eukaryota</taxon>
        <taxon>Fungi</taxon>
        <taxon>Dikarya</taxon>
        <taxon>Basidiomycota</taxon>
        <taxon>Agaricomycotina</taxon>
        <taxon>Agaricomycetes</taxon>
        <taxon>Agaricomycetidae</taxon>
        <taxon>Agaricales</taxon>
        <taxon>Agaricineae</taxon>
        <taxon>Agaricaceae</taxon>
        <taxon>Leucocoprinus</taxon>
    </lineage>
</organism>
<dbReference type="PANTHER" id="PTHR32428">
    <property type="entry name" value="TARGET OF RAPAMYCIN COMPLEX 2 SUBUNIT BIT61-RELATED"/>
    <property type="match status" value="1"/>
</dbReference>
<comment type="caution">
    <text evidence="2">The sequence shown here is derived from an EMBL/GenBank/DDBJ whole genome shotgun (WGS) entry which is preliminary data.</text>
</comment>
<dbReference type="Proteomes" id="UP001213000">
    <property type="component" value="Unassembled WGS sequence"/>
</dbReference>
<reference evidence="2" key="1">
    <citation type="submission" date="2022-07" db="EMBL/GenBank/DDBJ databases">
        <title>Genome Sequence of Leucocoprinus birnbaumii.</title>
        <authorList>
            <person name="Buettner E."/>
        </authorList>
    </citation>
    <scope>NUCLEOTIDE SEQUENCE</scope>
    <source>
        <strain evidence="2">VT141</strain>
    </source>
</reference>